<evidence type="ECO:0000259" key="1">
    <source>
        <dbReference type="Pfam" id="PF20172"/>
    </source>
</evidence>
<organism evidence="2 3">
    <name type="scientific">Bosea minatitlanensis</name>
    <dbReference type="NCBI Taxonomy" id="128782"/>
    <lineage>
        <taxon>Bacteria</taxon>
        <taxon>Pseudomonadati</taxon>
        <taxon>Pseudomonadota</taxon>
        <taxon>Alphaproteobacteria</taxon>
        <taxon>Hyphomicrobiales</taxon>
        <taxon>Boseaceae</taxon>
        <taxon>Bosea</taxon>
    </lineage>
</organism>
<dbReference type="RefSeq" id="WP_260348955.1">
    <property type="nucleotide sequence ID" value="NZ_JAOAOS010000006.1"/>
</dbReference>
<feature type="domain" description="DUF6538" evidence="1">
    <location>
        <begin position="17"/>
        <end position="78"/>
    </location>
</feature>
<dbReference type="EMBL" id="JBHSLI010000003">
    <property type="protein sequence ID" value="MFC5293192.1"/>
    <property type="molecule type" value="Genomic_DNA"/>
</dbReference>
<protein>
    <submittedName>
        <fullName evidence="2">DUF6538 domain-containing protein</fullName>
    </submittedName>
</protein>
<reference evidence="3" key="1">
    <citation type="journal article" date="2019" name="Int. J. Syst. Evol. Microbiol.">
        <title>The Global Catalogue of Microorganisms (GCM) 10K type strain sequencing project: providing services to taxonomists for standard genome sequencing and annotation.</title>
        <authorList>
            <consortium name="The Broad Institute Genomics Platform"/>
            <consortium name="The Broad Institute Genome Sequencing Center for Infectious Disease"/>
            <person name="Wu L."/>
            <person name="Ma J."/>
        </authorList>
    </citation>
    <scope>NUCLEOTIDE SEQUENCE [LARGE SCALE GENOMIC DNA]</scope>
    <source>
        <strain evidence="3">CGMCC 1.15643</strain>
    </source>
</reference>
<accession>A0ABW0F1B8</accession>
<proteinExistence type="predicted"/>
<gene>
    <name evidence="2" type="ORF">ACFPK2_09340</name>
</gene>
<dbReference type="Proteomes" id="UP001595976">
    <property type="component" value="Unassembled WGS sequence"/>
</dbReference>
<keyword evidence="3" id="KW-1185">Reference proteome</keyword>
<evidence type="ECO:0000313" key="3">
    <source>
        <dbReference type="Proteomes" id="UP001595976"/>
    </source>
</evidence>
<name>A0ABW0F1B8_9HYPH</name>
<comment type="caution">
    <text evidence="2">The sequence shown here is derived from an EMBL/GenBank/DDBJ whole genome shotgun (WGS) entry which is preliminary data.</text>
</comment>
<sequence length="176" mass="19922">MSRIILNLGFLKVSASYLQRRSSGRFYYYRRIPNDIRNHYGKSRFRVGSLKTTDEREALKKVAKLASQDDAYWASLRTTAAQDMGLTTPKAREGAKALMARLGLTEGAGHRTGPDAHLQVSEVVDILDSYLTEQYGERYARRRFDDDYAKHHGSVDTIMSELARENWTGRISGVSA</sequence>
<dbReference type="Pfam" id="PF20172">
    <property type="entry name" value="DUF6538"/>
    <property type="match status" value="1"/>
</dbReference>
<evidence type="ECO:0000313" key="2">
    <source>
        <dbReference type="EMBL" id="MFC5293192.1"/>
    </source>
</evidence>
<dbReference type="InterPro" id="IPR046668">
    <property type="entry name" value="DUF6538"/>
</dbReference>